<dbReference type="STRING" id="1293891.TMES_08605"/>
<gene>
    <name evidence="1" type="ORF">TMES_08605</name>
</gene>
<evidence type="ECO:0000313" key="2">
    <source>
        <dbReference type="Proteomes" id="UP000193391"/>
    </source>
</evidence>
<keyword evidence="2" id="KW-1185">Reference proteome</keyword>
<comment type="caution">
    <text evidence="1">The sequence shown here is derived from an EMBL/GenBank/DDBJ whole genome shotgun (WGS) entry which is preliminary data.</text>
</comment>
<dbReference type="AlphaFoldDB" id="A0A1Y2L1M4"/>
<dbReference type="EMBL" id="JFKA01000003">
    <property type="protein sequence ID" value="OSQ38827.1"/>
    <property type="molecule type" value="Genomic_DNA"/>
</dbReference>
<sequence length="93" mass="10465">MRPTFCESHGFRAAADFSLFAKRRSSCVYAEIFKGLPSGGPLFLAGVKWRGWLACAPEPHDFAHNTPHFGQLLRVKARSDLRRAPDIRAKQTH</sequence>
<dbReference type="Proteomes" id="UP000193391">
    <property type="component" value="Unassembled WGS sequence"/>
</dbReference>
<organism evidence="1 2">
    <name type="scientific">Thalassospira mesophila</name>
    <dbReference type="NCBI Taxonomy" id="1293891"/>
    <lineage>
        <taxon>Bacteria</taxon>
        <taxon>Pseudomonadati</taxon>
        <taxon>Pseudomonadota</taxon>
        <taxon>Alphaproteobacteria</taxon>
        <taxon>Rhodospirillales</taxon>
        <taxon>Thalassospiraceae</taxon>
        <taxon>Thalassospira</taxon>
    </lineage>
</organism>
<protein>
    <submittedName>
        <fullName evidence="1">Uncharacterized protein</fullName>
    </submittedName>
</protein>
<evidence type="ECO:0000313" key="1">
    <source>
        <dbReference type="EMBL" id="OSQ38827.1"/>
    </source>
</evidence>
<proteinExistence type="predicted"/>
<accession>A0A1Y2L1M4</accession>
<reference evidence="1 2" key="1">
    <citation type="submission" date="2014-03" db="EMBL/GenBank/DDBJ databases">
        <title>The draft genome sequence of Thalassospira mesophila JCM 18969.</title>
        <authorList>
            <person name="Lai Q."/>
            <person name="Shao Z."/>
        </authorList>
    </citation>
    <scope>NUCLEOTIDE SEQUENCE [LARGE SCALE GENOMIC DNA]</scope>
    <source>
        <strain evidence="1 2">JCM 18969</strain>
    </source>
</reference>
<name>A0A1Y2L1M4_9PROT</name>